<accession>A0ABP7LUU7</accession>
<name>A0ABP7LUU7_9ACTN</name>
<comment type="caution">
    <text evidence="1">The sequence shown here is derived from an EMBL/GenBank/DDBJ whole genome shotgun (WGS) entry which is preliminary data.</text>
</comment>
<keyword evidence="2" id="KW-1185">Reference proteome</keyword>
<dbReference type="Proteomes" id="UP001501563">
    <property type="component" value="Unassembled WGS sequence"/>
</dbReference>
<gene>
    <name evidence="1" type="ORF">GCM10022207_93130</name>
</gene>
<reference evidence="2" key="1">
    <citation type="journal article" date="2019" name="Int. J. Syst. Evol. Microbiol.">
        <title>The Global Catalogue of Microorganisms (GCM) 10K type strain sequencing project: providing services to taxonomists for standard genome sequencing and annotation.</title>
        <authorList>
            <consortium name="The Broad Institute Genomics Platform"/>
            <consortium name="The Broad Institute Genome Sequencing Center for Infectious Disease"/>
            <person name="Wu L."/>
            <person name="Ma J."/>
        </authorList>
    </citation>
    <scope>NUCLEOTIDE SEQUENCE [LARGE SCALE GENOMIC DNA]</scope>
    <source>
        <strain evidence="2">JCM 16578</strain>
    </source>
</reference>
<protein>
    <submittedName>
        <fullName evidence="1">Uncharacterized protein</fullName>
    </submittedName>
</protein>
<sequence>MRLGSSSAVSRDGLQRSFESGFIDAEKREHPLLLGSVTISPNVPLGISHLTLAATAREECAGGPAGLAISR</sequence>
<organism evidence="1 2">
    <name type="scientific">Streptomyces lannensis</name>
    <dbReference type="NCBI Taxonomy" id="766498"/>
    <lineage>
        <taxon>Bacteria</taxon>
        <taxon>Bacillati</taxon>
        <taxon>Actinomycetota</taxon>
        <taxon>Actinomycetes</taxon>
        <taxon>Kitasatosporales</taxon>
        <taxon>Streptomycetaceae</taxon>
        <taxon>Streptomyces</taxon>
    </lineage>
</organism>
<evidence type="ECO:0000313" key="2">
    <source>
        <dbReference type="Proteomes" id="UP001501563"/>
    </source>
</evidence>
<evidence type="ECO:0000313" key="1">
    <source>
        <dbReference type="EMBL" id="GAA3908996.1"/>
    </source>
</evidence>
<dbReference type="EMBL" id="BAAAZA010000080">
    <property type="protein sequence ID" value="GAA3908996.1"/>
    <property type="molecule type" value="Genomic_DNA"/>
</dbReference>
<proteinExistence type="predicted"/>